<accession>A0A820FSB2</accession>
<proteinExistence type="predicted"/>
<comment type="caution">
    <text evidence="1">The sequence shown here is derived from an EMBL/GenBank/DDBJ whole genome shotgun (WGS) entry which is preliminary data.</text>
</comment>
<protein>
    <submittedName>
        <fullName evidence="1">Uncharacterized protein</fullName>
    </submittedName>
</protein>
<dbReference type="AlphaFoldDB" id="A0A820FSB2"/>
<evidence type="ECO:0000313" key="1">
    <source>
        <dbReference type="EMBL" id="CAF4267550.1"/>
    </source>
</evidence>
<name>A0A820FSB2_9BILA</name>
<reference evidence="1" key="1">
    <citation type="submission" date="2021-02" db="EMBL/GenBank/DDBJ databases">
        <authorList>
            <person name="Nowell W R."/>
        </authorList>
    </citation>
    <scope>NUCLEOTIDE SEQUENCE</scope>
</reference>
<evidence type="ECO:0000313" key="2">
    <source>
        <dbReference type="Proteomes" id="UP000663823"/>
    </source>
</evidence>
<sequence>RPIILFIILSGHKYGVIDVDDVLRGRQTTAQTIYNLTDSYRERIKQILIEPLQQRAVTISPDF</sequence>
<organism evidence="1 2">
    <name type="scientific">Rotaria sordida</name>
    <dbReference type="NCBI Taxonomy" id="392033"/>
    <lineage>
        <taxon>Eukaryota</taxon>
        <taxon>Metazoa</taxon>
        <taxon>Spiralia</taxon>
        <taxon>Gnathifera</taxon>
        <taxon>Rotifera</taxon>
        <taxon>Eurotatoria</taxon>
        <taxon>Bdelloidea</taxon>
        <taxon>Philodinida</taxon>
        <taxon>Philodinidae</taxon>
        <taxon>Rotaria</taxon>
    </lineage>
</organism>
<gene>
    <name evidence="1" type="ORF">OTI717_LOCUS40983</name>
</gene>
<dbReference type="Proteomes" id="UP000663823">
    <property type="component" value="Unassembled WGS sequence"/>
</dbReference>
<feature type="non-terminal residue" evidence="1">
    <location>
        <position position="1"/>
    </location>
</feature>
<dbReference type="EMBL" id="CAJOAX010036985">
    <property type="protein sequence ID" value="CAF4267550.1"/>
    <property type="molecule type" value="Genomic_DNA"/>
</dbReference>